<sequence length="459" mass="52446">MSTNFMPHGSNPQTASYTCNTCAIKFPTAELQRKHMKAEWHRYNLKRRVADLPAISSSTFADLVLTHQKSAEDEVDEFGFAINHRKPKSGNRQLTKKELRRQMKLEGRVGRVGELGEIDSESAAAEIVRSESPASIRSQFSEFSLGDHHSLVSSHAAYSDIDSNVDSSSEYNFTDKSHTDLEEFSESDSEDEEYSGIDSDSYDELKEEITTTTCFFCGLKHTEREDNIKHMFYKHGLYIPERSYLVNPDGLLLFLAEVIMEDLECIVCGFQGKNLESVRQHMSSKGHCKIPYESKEERAVISEFYNFNVDDQEIKKNKKKKSVAFTEGEDFEVIASGSASEEDENEELNSDEDSNYTTVQVDASGVELTLPTGSRIGHRSMTRYYRQNLPLSRDLKDSEKTLAMTDRRYAPGLTVAEVTKQEKIVRRVENRAKNQFYRKDKNSQINFQKHFRDELLGPM</sequence>
<keyword evidence="4" id="KW-1185">Reference proteome</keyword>
<evidence type="ECO:0000259" key="2">
    <source>
        <dbReference type="PROSITE" id="PS00028"/>
    </source>
</evidence>
<dbReference type="InterPro" id="IPR041661">
    <property type="entry name" value="ZN622/Rei1/Reh1_Znf-C2H2"/>
</dbReference>
<dbReference type="PROSITE" id="PS00028">
    <property type="entry name" value="ZINC_FINGER_C2H2_1"/>
    <property type="match status" value="1"/>
</dbReference>
<evidence type="ECO:0000256" key="1">
    <source>
        <dbReference type="SAM" id="MobiDB-lite"/>
    </source>
</evidence>
<dbReference type="Proteomes" id="UP001497600">
    <property type="component" value="Chromosome G"/>
</dbReference>
<feature type="domain" description="C2H2-type" evidence="2">
    <location>
        <begin position="19"/>
        <end position="41"/>
    </location>
</feature>
<evidence type="ECO:0000313" key="4">
    <source>
        <dbReference type="Proteomes" id="UP001497600"/>
    </source>
</evidence>
<organism evidence="3 4">
    <name type="scientific">[Candida] anglica</name>
    <dbReference type="NCBI Taxonomy" id="148631"/>
    <lineage>
        <taxon>Eukaryota</taxon>
        <taxon>Fungi</taxon>
        <taxon>Dikarya</taxon>
        <taxon>Ascomycota</taxon>
        <taxon>Saccharomycotina</taxon>
        <taxon>Pichiomycetes</taxon>
        <taxon>Debaryomycetaceae</taxon>
        <taxon>Kurtzmaniella</taxon>
    </lineage>
</organism>
<dbReference type="InterPro" id="IPR036236">
    <property type="entry name" value="Znf_C2H2_sf"/>
</dbReference>
<dbReference type="EMBL" id="OZ004259">
    <property type="protein sequence ID" value="CAK7916039.1"/>
    <property type="molecule type" value="Genomic_DNA"/>
</dbReference>
<feature type="compositionally biased region" description="Acidic residues" evidence="1">
    <location>
        <begin position="182"/>
        <end position="202"/>
    </location>
</feature>
<feature type="region of interest" description="Disordered" evidence="1">
    <location>
        <begin position="178"/>
        <end position="202"/>
    </location>
</feature>
<feature type="region of interest" description="Disordered" evidence="1">
    <location>
        <begin position="335"/>
        <end position="355"/>
    </location>
</feature>
<dbReference type="SMART" id="SM00355">
    <property type="entry name" value="ZnF_C2H2"/>
    <property type="match status" value="3"/>
</dbReference>
<reference evidence="3 4" key="1">
    <citation type="submission" date="2024-01" db="EMBL/GenBank/DDBJ databases">
        <authorList>
            <consortium name="Genoscope - CEA"/>
            <person name="William W."/>
        </authorList>
    </citation>
    <scope>NUCLEOTIDE SEQUENCE [LARGE SCALE GENOMIC DNA]</scope>
    <source>
        <strain evidence="3 4">29B2s-10</strain>
    </source>
</reference>
<protein>
    <submittedName>
        <fullName evidence="3">Cytoplasmic 60S subunit biogenesis factor Reh1p</fullName>
    </submittedName>
</protein>
<dbReference type="InterPro" id="IPR040025">
    <property type="entry name" value="Znf622/Rei1/Reh1"/>
</dbReference>
<dbReference type="InterPro" id="IPR013087">
    <property type="entry name" value="Znf_C2H2_type"/>
</dbReference>
<gene>
    <name evidence="3" type="primary">REH1</name>
    <name evidence="3" type="ORF">CAAN4_G01970</name>
</gene>
<feature type="compositionally biased region" description="Acidic residues" evidence="1">
    <location>
        <begin position="340"/>
        <end position="354"/>
    </location>
</feature>
<dbReference type="PANTHER" id="PTHR13182:SF8">
    <property type="entry name" value="CYTOPLASMIC 60S SUBUNIT BIOGENESIS FACTOR ZNF622"/>
    <property type="match status" value="1"/>
</dbReference>
<evidence type="ECO:0000313" key="3">
    <source>
        <dbReference type="EMBL" id="CAK7916039.1"/>
    </source>
</evidence>
<name>A0ABP0EGP7_9ASCO</name>
<proteinExistence type="predicted"/>
<accession>A0ABP0EGP7</accession>
<dbReference type="SUPFAM" id="SSF57667">
    <property type="entry name" value="beta-beta-alpha zinc fingers"/>
    <property type="match status" value="1"/>
</dbReference>
<dbReference type="Pfam" id="PF12756">
    <property type="entry name" value="zf-C2H2_2"/>
    <property type="match status" value="1"/>
</dbReference>
<dbReference type="PANTHER" id="PTHR13182">
    <property type="entry name" value="ZINC FINGER PROTEIN 622"/>
    <property type="match status" value="1"/>
</dbReference>